<dbReference type="RefSeq" id="WP_125968953.1">
    <property type="nucleotide sequence ID" value="NZ_QXGK01000020.1"/>
</dbReference>
<feature type="domain" description="Fibronectin type-III" evidence="4">
    <location>
        <begin position="127"/>
        <end position="225"/>
    </location>
</feature>
<dbReference type="AlphaFoldDB" id="A0A430FJS5"/>
<dbReference type="PROSITE" id="PS50853">
    <property type="entry name" value="FN3"/>
    <property type="match status" value="1"/>
</dbReference>
<dbReference type="InterPro" id="IPR013783">
    <property type="entry name" value="Ig-like_fold"/>
</dbReference>
<evidence type="ECO:0000313" key="6">
    <source>
        <dbReference type="Proteomes" id="UP000287470"/>
    </source>
</evidence>
<proteinExistence type="predicted"/>
<sequence length="746" mass="79226">MADGYGNIVNNAWRCWCAAWVVSETDTTATIRVEARQQTVNGWTLVGWASASVYCDGQTAGGNSASQTIPTNGYATRYSRDFTVSKTSSSRNVWCSASVSWNGTGAGSSNAGVNVAIVGIRYKKPNTPSDLSITRVDDTAANLTWRNNPDAGALKPYAQVIIDKRTLTGGGSWGAWGTLATLGGTTTNYKAALKSNCRYQFRILARNTAGDSAHVETQIISTTPAAPKSVTAVKTGTGTVAITADVSNSTPSWVTCWRTSDGGKTWTSLTKTVADAVIPSNGKAIITDTAAPAGTIQYRCYVRRRIIGDGKIDDLTQTLVSSTATVSNAVTTITPPLAPTVTTPQAGAVYANPATVRVQWTANHPDGSAQTAAQVEATDPDGGTRTGDVTSADHYDLWCATSGQWSVRVRTKGLHADWGAWSTPVAATIHYPPTVVITAPSDDITASPFDVSWSVSDRTGVSEQTVTISGDRGQATLTVPPTESGVTVTAGDYLPANGERVTISVRVRGGSGLTGTASILRTVTYTPPAAPSITITIDHTDLSAVYRVDTGEASGTTPKTDHILVRRIIDDDILVMADALAPGQQTIDRLPPLRLPYTVEAIAFAASGATSSSVETVTIDTDRCCLNFGPDAAEPLPVGGGLQISEKPVTATEEYHFANGDDGLPYSYQLHDLDNTVSVTSRYDWQDGDLYRTIRRLSRRYAYAWFRNLDGSRIRAKTSISQKLSAEGPLVDLTIDLTEINWKEPS</sequence>
<dbReference type="EMBL" id="QXGK01000020">
    <property type="protein sequence ID" value="RSX53032.1"/>
    <property type="molecule type" value="Genomic_DNA"/>
</dbReference>
<dbReference type="SUPFAM" id="SSF49265">
    <property type="entry name" value="Fibronectin type III"/>
    <property type="match status" value="1"/>
</dbReference>
<dbReference type="InterPro" id="IPR003961">
    <property type="entry name" value="FN3_dom"/>
</dbReference>
<dbReference type="GO" id="GO:0016798">
    <property type="term" value="F:hydrolase activity, acting on glycosyl bonds"/>
    <property type="evidence" value="ECO:0007669"/>
    <property type="project" value="UniProtKB-KW"/>
</dbReference>
<gene>
    <name evidence="5" type="ORF">D2E24_1703</name>
</gene>
<protein>
    <recommendedName>
        <fullName evidence="4">Fibronectin type-III domain-containing protein</fullName>
    </recommendedName>
</protein>
<accession>A0A430FJS5</accession>
<keyword evidence="6" id="KW-1185">Reference proteome</keyword>
<dbReference type="Gene3D" id="2.60.40.10">
    <property type="entry name" value="Immunoglobulins"/>
    <property type="match status" value="1"/>
</dbReference>
<evidence type="ECO:0000313" key="5">
    <source>
        <dbReference type="EMBL" id="RSX53032.1"/>
    </source>
</evidence>
<evidence type="ECO:0000259" key="4">
    <source>
        <dbReference type="PROSITE" id="PS50853"/>
    </source>
</evidence>
<dbReference type="SMART" id="SM00060">
    <property type="entry name" value="FN3"/>
    <property type="match status" value="1"/>
</dbReference>
<dbReference type="Proteomes" id="UP000287470">
    <property type="component" value="Unassembled WGS sequence"/>
</dbReference>
<dbReference type="InterPro" id="IPR036116">
    <property type="entry name" value="FN3_sf"/>
</dbReference>
<keyword evidence="1" id="KW-0326">Glycosidase</keyword>
<keyword evidence="1" id="KW-0378">Hydrolase</keyword>
<keyword evidence="2" id="KW-0119">Carbohydrate metabolism</keyword>
<dbReference type="CDD" id="cd00063">
    <property type="entry name" value="FN3"/>
    <property type="match status" value="1"/>
</dbReference>
<dbReference type="GO" id="GO:0000272">
    <property type="term" value="P:polysaccharide catabolic process"/>
    <property type="evidence" value="ECO:0007669"/>
    <property type="project" value="UniProtKB-KW"/>
</dbReference>
<evidence type="ECO:0000256" key="1">
    <source>
        <dbReference type="ARBA" id="ARBA00023295"/>
    </source>
</evidence>
<evidence type="ECO:0000256" key="3">
    <source>
        <dbReference type="SAM" id="MobiDB-lite"/>
    </source>
</evidence>
<evidence type="ECO:0000256" key="2">
    <source>
        <dbReference type="ARBA" id="ARBA00023326"/>
    </source>
</evidence>
<organism evidence="5 6">
    <name type="scientific">Bifidobacterium samirii</name>
    <dbReference type="NCBI Taxonomy" id="2306974"/>
    <lineage>
        <taxon>Bacteria</taxon>
        <taxon>Bacillati</taxon>
        <taxon>Actinomycetota</taxon>
        <taxon>Actinomycetes</taxon>
        <taxon>Bifidobacteriales</taxon>
        <taxon>Bifidobacteriaceae</taxon>
        <taxon>Bifidobacterium</taxon>
    </lineage>
</organism>
<name>A0A430FJS5_9BIFI</name>
<feature type="region of interest" description="Disordered" evidence="3">
    <location>
        <begin position="366"/>
        <end position="389"/>
    </location>
</feature>
<keyword evidence="2" id="KW-0624">Polysaccharide degradation</keyword>
<dbReference type="OrthoDB" id="9805159at2"/>
<comment type="caution">
    <text evidence="5">The sequence shown here is derived from an EMBL/GenBank/DDBJ whole genome shotgun (WGS) entry which is preliminary data.</text>
</comment>
<reference evidence="5 6" key="1">
    <citation type="submission" date="2018-09" db="EMBL/GenBank/DDBJ databases">
        <title>Characterization of the phylogenetic diversity of five novel species belonging to the genus Bifidobacterium.</title>
        <authorList>
            <person name="Lugli G.A."/>
            <person name="Duranti S."/>
            <person name="Milani C."/>
        </authorList>
    </citation>
    <scope>NUCLEOTIDE SEQUENCE [LARGE SCALE GENOMIC DNA]</scope>
    <source>
        <strain evidence="5 6">2033B</strain>
    </source>
</reference>